<dbReference type="Proteomes" id="UP000198859">
    <property type="component" value="Chromosome I"/>
</dbReference>
<evidence type="ECO:0000256" key="1">
    <source>
        <dbReference type="ARBA" id="ARBA00010617"/>
    </source>
</evidence>
<dbReference type="PRINTS" id="PR00359">
    <property type="entry name" value="BP450"/>
</dbReference>
<dbReference type="Pfam" id="PF00067">
    <property type="entry name" value="p450"/>
    <property type="match status" value="1"/>
</dbReference>
<dbReference type="InterPro" id="IPR001128">
    <property type="entry name" value="Cyt_P450"/>
</dbReference>
<dbReference type="RefSeq" id="WP_197681137.1">
    <property type="nucleotide sequence ID" value="NZ_LT629757.1"/>
</dbReference>
<dbReference type="STRING" id="642780.SAMN04488570_1784"/>
<dbReference type="FunFam" id="1.10.630.10:FF:000018">
    <property type="entry name" value="Cytochrome P450 monooxygenase"/>
    <property type="match status" value="1"/>
</dbReference>
<keyword evidence="3" id="KW-0479">Metal-binding</keyword>
<dbReference type="GO" id="GO:0004497">
    <property type="term" value="F:monooxygenase activity"/>
    <property type="evidence" value="ECO:0007669"/>
    <property type="project" value="UniProtKB-KW"/>
</dbReference>
<dbReference type="GO" id="GO:0016705">
    <property type="term" value="F:oxidoreductase activity, acting on paired donors, with incorporation or reduction of molecular oxygen"/>
    <property type="evidence" value="ECO:0007669"/>
    <property type="project" value="InterPro"/>
</dbReference>
<dbReference type="Gene3D" id="1.10.630.10">
    <property type="entry name" value="Cytochrome P450"/>
    <property type="match status" value="1"/>
</dbReference>
<comment type="similarity">
    <text evidence="1">Belongs to the cytochrome P450 family.</text>
</comment>
<keyword evidence="4" id="KW-0560">Oxidoreductase</keyword>
<evidence type="ECO:0000313" key="8">
    <source>
        <dbReference type="Proteomes" id="UP000198859"/>
    </source>
</evidence>
<organism evidence="7 8">
    <name type="scientific">Nocardioides scoriae</name>
    <dbReference type="NCBI Taxonomy" id="642780"/>
    <lineage>
        <taxon>Bacteria</taxon>
        <taxon>Bacillati</taxon>
        <taxon>Actinomycetota</taxon>
        <taxon>Actinomycetes</taxon>
        <taxon>Propionibacteriales</taxon>
        <taxon>Nocardioidaceae</taxon>
        <taxon>Nocardioides</taxon>
    </lineage>
</organism>
<keyword evidence="6" id="KW-0503">Monooxygenase</keyword>
<accession>A0A1H1RV28</accession>
<dbReference type="GO" id="GO:0020037">
    <property type="term" value="F:heme binding"/>
    <property type="evidence" value="ECO:0007669"/>
    <property type="project" value="InterPro"/>
</dbReference>
<keyword evidence="2" id="KW-0349">Heme</keyword>
<keyword evidence="8" id="KW-1185">Reference proteome</keyword>
<gene>
    <name evidence="7" type="ORF">SAMN04488570_1784</name>
</gene>
<dbReference type="PANTHER" id="PTHR46696">
    <property type="entry name" value="P450, PUTATIVE (EUROFUNG)-RELATED"/>
    <property type="match status" value="1"/>
</dbReference>
<evidence type="ECO:0000313" key="7">
    <source>
        <dbReference type="EMBL" id="SDS39570.1"/>
    </source>
</evidence>
<dbReference type="PANTHER" id="PTHR46696:SF6">
    <property type="entry name" value="P450, PUTATIVE (EUROFUNG)-RELATED"/>
    <property type="match status" value="1"/>
</dbReference>
<evidence type="ECO:0000256" key="4">
    <source>
        <dbReference type="ARBA" id="ARBA00023002"/>
    </source>
</evidence>
<dbReference type="GO" id="GO:0005506">
    <property type="term" value="F:iron ion binding"/>
    <property type="evidence" value="ECO:0007669"/>
    <property type="project" value="InterPro"/>
</dbReference>
<evidence type="ECO:0000256" key="2">
    <source>
        <dbReference type="ARBA" id="ARBA00022617"/>
    </source>
</evidence>
<protein>
    <submittedName>
        <fullName evidence="7">Cytochrome P450</fullName>
    </submittedName>
</protein>
<proteinExistence type="inferred from homology"/>
<reference evidence="8" key="1">
    <citation type="submission" date="2016-10" db="EMBL/GenBank/DDBJ databases">
        <authorList>
            <person name="Varghese N."/>
            <person name="Submissions S."/>
        </authorList>
    </citation>
    <scope>NUCLEOTIDE SEQUENCE [LARGE SCALE GENOMIC DNA]</scope>
    <source>
        <strain evidence="8">DSM 22127</strain>
    </source>
</reference>
<dbReference type="InterPro" id="IPR036396">
    <property type="entry name" value="Cyt_P450_sf"/>
</dbReference>
<dbReference type="SUPFAM" id="SSF48264">
    <property type="entry name" value="Cytochrome P450"/>
    <property type="match status" value="1"/>
</dbReference>
<name>A0A1H1RV28_9ACTN</name>
<dbReference type="EMBL" id="LT629757">
    <property type="protein sequence ID" value="SDS39570.1"/>
    <property type="molecule type" value="Genomic_DNA"/>
</dbReference>
<dbReference type="AlphaFoldDB" id="A0A1H1RV28"/>
<dbReference type="InterPro" id="IPR002397">
    <property type="entry name" value="Cyt_P450_B"/>
</dbReference>
<evidence type="ECO:0000256" key="3">
    <source>
        <dbReference type="ARBA" id="ARBA00022723"/>
    </source>
</evidence>
<keyword evidence="5" id="KW-0408">Iron</keyword>
<evidence type="ECO:0000256" key="6">
    <source>
        <dbReference type="ARBA" id="ARBA00023033"/>
    </source>
</evidence>
<sequence>MRLVSTVRDAVRQHLVARTGGIDLTRLDKVPESLSWPLQREGTAPSARLQATRNADPVQRLVTVLGLEVWLVTGDAESRAVLGDATSYSTDIRPYLGRSGSRTDGDIGGLGFTDPPDHTRLRRLLTPEFTLRRLQRMRPIIEQVVERQLDELAAGVGPDGVADLVPTFAFPVPFLVICELLGLPDEKRETFRSLATARFDVTGGGPGTFGAIGGSREFLLAEAARQRHEPGPGLIGQLIREHGDEISDFELGGLADGVFTGGLETSASMLALGTAHLLERRDLWDRLGEDPALPGPLVDELLRLLSVVQVAFPRFVKERVEVGGKTIRPGSVVLCSLPAANRDPHVGRGDDLDLGSASTSHLAFGYGFHRCVGAELARMELNVAFPALARRFPDLALAVPASELDYRALSIVYGVDSVPVTLG</sequence>
<dbReference type="CDD" id="cd11030">
    <property type="entry name" value="CYP105-like"/>
    <property type="match status" value="1"/>
</dbReference>
<evidence type="ECO:0000256" key="5">
    <source>
        <dbReference type="ARBA" id="ARBA00023004"/>
    </source>
</evidence>
<dbReference type="PRINTS" id="PR00385">
    <property type="entry name" value="P450"/>
</dbReference>